<accession>A0A081R7K8</accession>
<evidence type="ECO:0000256" key="8">
    <source>
        <dbReference type="SAM" id="Phobius"/>
    </source>
</evidence>
<sequence length="449" mass="49975">MKPEFLESAEFYNRRYHNFSSRVILPMSLLFVFLLGFAVFAEKEISLSTRATVEPSRIIANIQSTSNQRIVGNYLEENKLVKQGELLVQYQQGAEAVQVEAYASQLEMLKDQKKQLGYLQSSLKEGSDQFPEADKFGYQEMFRDYLSQASSLRSNVSQQNASISSQNEAASQSQAEIGNLISQTEDKIRDYKTAKSAIEKGDQLDSQNPAYSFYQTYKNQGEEDPQAKSQVIAQVDAQIAQLESSLATYRVQYAGSGAQQAHATGLDSQLESLKSQHLVKVGQELTLLDQKILEAESGKKVQGGLLDKGKITASEDGVLHLNPETSESTMVAEGTLLAQLYPSLEKEGKTKLTAYLSSKDVARVKIGDSVRYTTTNDAKNQIFLDSTITSIDATATKTEQGNFFKIEAETNLTSEQAATLRYGLEGRLQMITGKKSYLRYFWDQFLNKG</sequence>
<feature type="domain" description="LcnD-like C-terminal" evidence="11">
    <location>
        <begin position="348"/>
        <end position="435"/>
    </location>
</feature>
<evidence type="ECO:0000256" key="5">
    <source>
        <dbReference type="ARBA" id="ARBA00022989"/>
    </source>
</evidence>
<evidence type="ECO:0000256" key="7">
    <source>
        <dbReference type="SAM" id="MobiDB-lite"/>
    </source>
</evidence>
<protein>
    <submittedName>
        <fullName evidence="12">Bacteriocin secretion accessory family protein</fullName>
    </submittedName>
</protein>
<gene>
    <name evidence="12" type="primary">mesE</name>
    <name evidence="12" type="ORF">SK143_0023</name>
</gene>
<dbReference type="Gene3D" id="2.40.30.170">
    <property type="match status" value="1"/>
</dbReference>
<dbReference type="InterPro" id="IPR058794">
    <property type="entry name" value="HB_LcnD"/>
</dbReference>
<dbReference type="NCBIfam" id="TIGR01000">
    <property type="entry name" value="bacteriocin_acc"/>
    <property type="match status" value="1"/>
</dbReference>
<evidence type="ECO:0000256" key="6">
    <source>
        <dbReference type="ARBA" id="ARBA00023136"/>
    </source>
</evidence>
<evidence type="ECO:0000313" key="13">
    <source>
        <dbReference type="Proteomes" id="UP000028098"/>
    </source>
</evidence>
<dbReference type="STRING" id="1303.SORDD17_01414"/>
<dbReference type="PATRIC" id="fig|1303.44.peg.21"/>
<dbReference type="Pfam" id="PF25887">
    <property type="entry name" value="HB_LcnD"/>
    <property type="match status" value="1"/>
</dbReference>
<keyword evidence="6 8" id="KW-0472">Membrane</keyword>
<proteinExistence type="inferred from homology"/>
<name>A0A081R7K8_STROR</name>
<evidence type="ECO:0000259" key="10">
    <source>
        <dbReference type="Pfam" id="PF25935"/>
    </source>
</evidence>
<dbReference type="InterPro" id="IPR058795">
    <property type="entry name" value="LcnD_C"/>
</dbReference>
<dbReference type="RefSeq" id="WP_042901921.1">
    <property type="nucleotide sequence ID" value="NZ_JAKUVX010000003.1"/>
</dbReference>
<evidence type="ECO:0000256" key="1">
    <source>
        <dbReference type="ARBA" id="ARBA00004162"/>
    </source>
</evidence>
<dbReference type="PANTHER" id="PTHR30386:SF26">
    <property type="entry name" value="TRANSPORT PROTEIN COMB"/>
    <property type="match status" value="1"/>
</dbReference>
<dbReference type="Pfam" id="PF25935">
    <property type="entry name" value="BSH_LcnD"/>
    <property type="match status" value="1"/>
</dbReference>
<reference evidence="12 13" key="1">
    <citation type="submission" date="2014-05" db="EMBL/GenBank/DDBJ databases">
        <authorList>
            <person name="Daugherty S.C."/>
            <person name="Tallon L.J."/>
            <person name="Sadzewicz L."/>
            <person name="Kilian M."/>
            <person name="Tettelin H."/>
        </authorList>
    </citation>
    <scope>NUCLEOTIDE SEQUENCE [LARGE SCALE GENOMIC DNA]</scope>
    <source>
        <strain evidence="12 13">SK143</strain>
    </source>
</reference>
<evidence type="ECO:0000259" key="11">
    <source>
        <dbReference type="Pfam" id="PF25940"/>
    </source>
</evidence>
<feature type="domain" description="LcnD-like long helical bundle" evidence="9">
    <location>
        <begin position="98"/>
        <end position="302"/>
    </location>
</feature>
<organism evidence="12 13">
    <name type="scientific">Streptococcus oralis</name>
    <dbReference type="NCBI Taxonomy" id="1303"/>
    <lineage>
        <taxon>Bacteria</taxon>
        <taxon>Bacillati</taxon>
        <taxon>Bacillota</taxon>
        <taxon>Bacilli</taxon>
        <taxon>Lactobacillales</taxon>
        <taxon>Streptococcaceae</taxon>
        <taxon>Streptococcus</taxon>
    </lineage>
</organism>
<dbReference type="Pfam" id="PF25940">
    <property type="entry name" value="LcnD_C"/>
    <property type="match status" value="1"/>
</dbReference>
<dbReference type="EMBL" id="JPGB01000001">
    <property type="protein sequence ID" value="KEQ51181.1"/>
    <property type="molecule type" value="Genomic_DNA"/>
</dbReference>
<comment type="subcellular location">
    <subcellularLocation>
        <location evidence="1">Cell membrane</location>
        <topology evidence="1">Single-pass membrane protein</topology>
    </subcellularLocation>
</comment>
<comment type="similarity">
    <text evidence="2">Belongs to the membrane fusion protein (MFP) (TC 8.A.1) family.</text>
</comment>
<dbReference type="AlphaFoldDB" id="A0A081R7K8"/>
<dbReference type="InterPro" id="IPR058786">
    <property type="entry name" value="BSH_LcnD"/>
</dbReference>
<feature type="compositionally biased region" description="Low complexity" evidence="7">
    <location>
        <begin position="157"/>
        <end position="177"/>
    </location>
</feature>
<evidence type="ECO:0000259" key="9">
    <source>
        <dbReference type="Pfam" id="PF25887"/>
    </source>
</evidence>
<evidence type="ECO:0000256" key="4">
    <source>
        <dbReference type="ARBA" id="ARBA00022692"/>
    </source>
</evidence>
<dbReference type="PANTHER" id="PTHR30386">
    <property type="entry name" value="MEMBRANE FUSION SUBUNIT OF EMRAB-TOLC MULTIDRUG EFFLUX PUMP"/>
    <property type="match status" value="1"/>
</dbReference>
<feature type="transmembrane region" description="Helical" evidence="8">
    <location>
        <begin position="23"/>
        <end position="41"/>
    </location>
</feature>
<keyword evidence="4 8" id="KW-0812">Transmembrane</keyword>
<feature type="domain" description="LcnD-like barrel-sandwich hybrid" evidence="10">
    <location>
        <begin position="58"/>
        <end position="342"/>
    </location>
</feature>
<evidence type="ECO:0000256" key="3">
    <source>
        <dbReference type="ARBA" id="ARBA00022448"/>
    </source>
</evidence>
<comment type="caution">
    <text evidence="12">The sequence shown here is derived from an EMBL/GenBank/DDBJ whole genome shotgun (WGS) entry which is preliminary data.</text>
</comment>
<keyword evidence="3" id="KW-0813">Transport</keyword>
<evidence type="ECO:0000256" key="2">
    <source>
        <dbReference type="ARBA" id="ARBA00009477"/>
    </source>
</evidence>
<evidence type="ECO:0000313" key="12">
    <source>
        <dbReference type="EMBL" id="KEQ51181.1"/>
    </source>
</evidence>
<dbReference type="Proteomes" id="UP000028098">
    <property type="component" value="Unassembled WGS sequence"/>
</dbReference>
<dbReference type="InterPro" id="IPR005696">
    <property type="entry name" value="MesE/LcnD"/>
</dbReference>
<feature type="region of interest" description="Disordered" evidence="7">
    <location>
        <begin position="157"/>
        <end position="178"/>
    </location>
</feature>
<dbReference type="GO" id="GO:0005886">
    <property type="term" value="C:plasma membrane"/>
    <property type="evidence" value="ECO:0007669"/>
    <property type="project" value="UniProtKB-SubCell"/>
</dbReference>
<keyword evidence="5 8" id="KW-1133">Transmembrane helix</keyword>
<dbReference type="InterPro" id="IPR050739">
    <property type="entry name" value="MFP"/>
</dbReference>